<organism evidence="9 10">
    <name type="scientific">Maribacter aquimaris</name>
    <dbReference type="NCBI Taxonomy" id="2737171"/>
    <lineage>
        <taxon>Bacteria</taxon>
        <taxon>Pseudomonadati</taxon>
        <taxon>Bacteroidota</taxon>
        <taxon>Flavobacteriia</taxon>
        <taxon>Flavobacteriales</taxon>
        <taxon>Flavobacteriaceae</taxon>
        <taxon>Maribacter</taxon>
    </lineage>
</organism>
<keyword evidence="10" id="KW-1185">Reference proteome</keyword>
<dbReference type="InterPro" id="IPR029058">
    <property type="entry name" value="AB_hydrolase_fold"/>
</dbReference>
<sequence>MGNTDRNKVSGKYFNYINVTLFLIFFTISGYSKDKVRIACVGNSITYGARIENREVNSYPAQLGSMLGDGYDVQNFGVSGTTLLRKGDFPYWKTDAYQKAMDFRPDWVFIKLGTNDTKPVNRVFLDEYVQDYKDLVASFKKLPSNPRVVLLLPVPVFSNDSTGITAQIVREKLLPMVREVAYDTGSEIVNLYNLLIESPELFPDKVHPSAAGATIMARRVGEVVRMKSVGPVDFSSYLPEDAETFNFHGFKGHDFTFRDRNSKIVMPKNVAVGRPWVWRARFWGHEPQVDIALLERGFHIVYCDVGEMFGNDKALAIWDGFYQLLTKAGLSNKSVMEGMSRGGVYIYRWAAKYPERVSGVYADAPVLDLKSWPGGNGRSKGSPETWDTFKKDFDFTTEKEALAFKGNPLDFADKIAKAGFPMLHVVGDADDVVPVSENTGPFEQKIKEAGGLINVIHKPGIGHHPHSLQNPKPIVDFVLMVTDYLAIQDMIPTPSAPQLRWQKQERLMFVHFAPNTWTGLGQDDNSLPLDRINPEKLNTDQWCKTAKSFGAKMIVFVAKHSGGFCWWQTNTTDYSARNIPWRNGKGDLLADISKSCEKYGLDLGVYIYPGDKAWGAGLGSGGKTKDPSKQEAYNKVFRQQLTEVLSQYKPMKEVWFDGSCVIDVSDILEKYASDAVIFAGPQATIRWVGNERGIAPYPNWYTLKRSELNTGRSHALSSDPDGEVYAPVEVDVPFLMTDKAYRWFWAPNTDSLLLSVPALMDIHHKSVGRGSVLLLNSTPDTTGLIPKSHVERYKAFGKELDKRFNHPIASTYGSSYVIELDLGKTQPINYAVIKEDIAKGQRVRKYELDGYSDGKWVKIKTGSSIGNKRIEEFSTIKASKVRLRIMEAVATPVISVFSIYHSKKSDPDVHQSAQSDVPVTIGDWTSSSFSSEWQDYTVDLAPYLVEYVGQFELKFNVLDHDRAFEKAGTGGYGLELKDSSFAVNGEVVPDAVSKKKNNRFVINHSQHLTKNDNGTIDFKIKIKTRPGRSMGTIELKKIEFN</sequence>
<evidence type="ECO:0000313" key="10">
    <source>
        <dbReference type="Proteomes" id="UP001166021"/>
    </source>
</evidence>
<evidence type="ECO:0000256" key="4">
    <source>
        <dbReference type="ARBA" id="ARBA00022801"/>
    </source>
</evidence>
<dbReference type="Gene3D" id="3.20.20.80">
    <property type="entry name" value="Glycosidases"/>
    <property type="match status" value="1"/>
</dbReference>
<dbReference type="Gene3D" id="3.40.50.1820">
    <property type="entry name" value="alpha/beta hydrolase"/>
    <property type="match status" value="1"/>
</dbReference>
<dbReference type="SUPFAM" id="SSF51445">
    <property type="entry name" value="(Trans)glycosidases"/>
    <property type="match status" value="1"/>
</dbReference>
<accession>A0ABR7V3B0</accession>
<dbReference type="SUPFAM" id="SSF52266">
    <property type="entry name" value="SGNH hydrolase"/>
    <property type="match status" value="1"/>
</dbReference>
<keyword evidence="6" id="KW-1133">Transmembrane helix</keyword>
<feature type="transmembrane region" description="Helical" evidence="6">
    <location>
        <begin position="13"/>
        <end position="31"/>
    </location>
</feature>
<dbReference type="InterPro" id="IPR013830">
    <property type="entry name" value="SGNH_hydro"/>
</dbReference>
<comment type="caution">
    <text evidence="9">The sequence shown here is derived from an EMBL/GenBank/DDBJ whole genome shotgun (WGS) entry which is preliminary data.</text>
</comment>
<dbReference type="PANTHER" id="PTHR10030">
    <property type="entry name" value="ALPHA-L-FUCOSIDASE"/>
    <property type="match status" value="1"/>
</dbReference>
<comment type="similarity">
    <text evidence="1">Belongs to the glycosyl hydrolase 29 family.</text>
</comment>
<dbReference type="Pfam" id="PF13472">
    <property type="entry name" value="Lipase_GDSL_2"/>
    <property type="match status" value="1"/>
</dbReference>
<dbReference type="Gene3D" id="3.40.50.1110">
    <property type="entry name" value="SGNH hydrolase"/>
    <property type="match status" value="1"/>
</dbReference>
<dbReference type="SUPFAM" id="SSF49785">
    <property type="entry name" value="Galactose-binding domain-like"/>
    <property type="match status" value="1"/>
</dbReference>
<evidence type="ECO:0000259" key="7">
    <source>
        <dbReference type="Pfam" id="PF01120"/>
    </source>
</evidence>
<keyword evidence="3" id="KW-0732">Signal</keyword>
<dbReference type="InterPro" id="IPR000933">
    <property type="entry name" value="Glyco_hydro_29"/>
</dbReference>
<dbReference type="SUPFAM" id="SSF53474">
    <property type="entry name" value="alpha/beta-Hydrolases"/>
    <property type="match status" value="1"/>
</dbReference>
<evidence type="ECO:0000259" key="8">
    <source>
        <dbReference type="Pfam" id="PF13472"/>
    </source>
</evidence>
<dbReference type="InterPro" id="IPR036514">
    <property type="entry name" value="SGNH_hydro_sf"/>
</dbReference>
<dbReference type="InterPro" id="IPR057739">
    <property type="entry name" value="Glyco_hydro_29_N"/>
</dbReference>
<dbReference type="InterPro" id="IPR008979">
    <property type="entry name" value="Galactose-bd-like_sf"/>
</dbReference>
<feature type="domain" description="SGNH hydrolase-type esterase" evidence="8">
    <location>
        <begin position="40"/>
        <end position="213"/>
    </location>
</feature>
<evidence type="ECO:0000313" key="9">
    <source>
        <dbReference type="EMBL" id="MBD0777801.1"/>
    </source>
</evidence>
<dbReference type="Proteomes" id="UP001166021">
    <property type="component" value="Unassembled WGS sequence"/>
</dbReference>
<dbReference type="InterPro" id="IPR017853">
    <property type="entry name" value="GH"/>
</dbReference>
<name>A0ABR7V3B0_9FLAO</name>
<evidence type="ECO:0000256" key="5">
    <source>
        <dbReference type="ARBA" id="ARBA00023295"/>
    </source>
</evidence>
<dbReference type="SMART" id="SM00812">
    <property type="entry name" value="Alpha_L_fucos"/>
    <property type="match status" value="1"/>
</dbReference>
<dbReference type="PANTHER" id="PTHR10030:SF37">
    <property type="entry name" value="ALPHA-L-FUCOSIDASE-RELATED"/>
    <property type="match status" value="1"/>
</dbReference>
<reference evidence="9" key="1">
    <citation type="submission" date="2020-05" db="EMBL/GenBank/DDBJ databases">
        <title>The draft genome sequence of Maribacter sp. ANRC-HE7.</title>
        <authorList>
            <person name="Mu L."/>
        </authorList>
    </citation>
    <scope>NUCLEOTIDE SEQUENCE</scope>
    <source>
        <strain evidence="9">ANRC-HE7</strain>
    </source>
</reference>
<gene>
    <name evidence="9" type="ORF">HPE56_08350</name>
</gene>
<keyword evidence="5" id="KW-0326">Glycosidase</keyword>
<dbReference type="EC" id="3.2.1.51" evidence="2"/>
<protein>
    <recommendedName>
        <fullName evidence="2">alpha-L-fucosidase</fullName>
        <ecNumber evidence="2">3.2.1.51</ecNumber>
    </recommendedName>
</protein>
<dbReference type="EMBL" id="JABTCF010000004">
    <property type="protein sequence ID" value="MBD0777801.1"/>
    <property type="molecule type" value="Genomic_DNA"/>
</dbReference>
<keyword evidence="6" id="KW-0812">Transmembrane</keyword>
<evidence type="ECO:0000256" key="1">
    <source>
        <dbReference type="ARBA" id="ARBA00007951"/>
    </source>
</evidence>
<evidence type="ECO:0000256" key="6">
    <source>
        <dbReference type="SAM" id="Phobius"/>
    </source>
</evidence>
<dbReference type="Pfam" id="PF01120">
    <property type="entry name" value="Alpha_L_fucos"/>
    <property type="match status" value="1"/>
</dbReference>
<dbReference type="RefSeq" id="WP_188243316.1">
    <property type="nucleotide sequence ID" value="NZ_JABTCF010000004.1"/>
</dbReference>
<feature type="domain" description="Glycoside hydrolase family 29 N-terminal" evidence="7">
    <location>
        <begin position="531"/>
        <end position="800"/>
    </location>
</feature>
<evidence type="ECO:0000256" key="3">
    <source>
        <dbReference type="ARBA" id="ARBA00022729"/>
    </source>
</evidence>
<keyword evidence="6" id="KW-0472">Membrane</keyword>
<dbReference type="Gene3D" id="2.60.120.260">
    <property type="entry name" value="Galactose-binding domain-like"/>
    <property type="match status" value="1"/>
</dbReference>
<evidence type="ECO:0000256" key="2">
    <source>
        <dbReference type="ARBA" id="ARBA00012662"/>
    </source>
</evidence>
<proteinExistence type="inferred from homology"/>
<keyword evidence="4" id="KW-0378">Hydrolase</keyword>